<keyword evidence="10" id="KW-1185">Reference proteome</keyword>
<dbReference type="InterPro" id="IPR049899">
    <property type="entry name" value="Znf_C2HC_C3H"/>
</dbReference>
<comment type="caution">
    <text evidence="9">The sequence shown here is derived from an EMBL/GenBank/DDBJ whole genome shotgun (WGS) entry which is preliminary data.</text>
</comment>
<feature type="domain" description="C2HC/C3H-type" evidence="7">
    <location>
        <begin position="35"/>
        <end position="64"/>
    </location>
</feature>
<dbReference type="Pfam" id="PF13913">
    <property type="entry name" value="zf-C2HC_2"/>
    <property type="match status" value="2"/>
</dbReference>
<feature type="compositionally biased region" description="Polar residues" evidence="6">
    <location>
        <begin position="268"/>
        <end position="284"/>
    </location>
</feature>
<proteinExistence type="predicted"/>
<feature type="compositionally biased region" description="Low complexity" evidence="6">
    <location>
        <begin position="363"/>
        <end position="373"/>
    </location>
</feature>
<keyword evidence="1" id="KW-0479">Metal-binding</keyword>
<reference evidence="9" key="1">
    <citation type="submission" date="2021-02" db="EMBL/GenBank/DDBJ databases">
        <authorList>
            <person name="Nowell W R."/>
        </authorList>
    </citation>
    <scope>NUCLEOTIDE SEQUENCE</scope>
</reference>
<evidence type="ECO:0000313" key="9">
    <source>
        <dbReference type="EMBL" id="CAF1597565.1"/>
    </source>
</evidence>
<dbReference type="Gene3D" id="3.30.160.60">
    <property type="entry name" value="Classic Zinc Finger"/>
    <property type="match status" value="1"/>
</dbReference>
<feature type="domain" description="C2HC/C3H-type" evidence="7">
    <location>
        <begin position="149"/>
        <end position="178"/>
    </location>
</feature>
<evidence type="ECO:0000256" key="6">
    <source>
        <dbReference type="SAM" id="MobiDB-lite"/>
    </source>
</evidence>
<feature type="region of interest" description="Disordered" evidence="6">
    <location>
        <begin position="182"/>
        <end position="292"/>
    </location>
</feature>
<dbReference type="AlphaFoldDB" id="A0A816AFW9"/>
<evidence type="ECO:0000259" key="7">
    <source>
        <dbReference type="PROSITE" id="PS52027"/>
    </source>
</evidence>
<sequence length="477" mass="52941">MDVDSDMFGVEKSGFVESSYQVNDDVSIPVYANVQLYPCSNCGRCFNPESLRKHQPVCKKTSQKQRKIFDAGKQRAADSDVPYTATKETTQFYTEGVKPKQDYLKKRPTNWREGHESLVRSIREARQVTRAIETGAPLPKKTPAQVPSDYVQCEYCQRNFNKHSAERHIPFCETQHKRKQMQYTTATTGGGGGGGGAPSSANNARAGTGSGSIGRNGRAYQQQQYGLESPVGSANKQHQISSAPSTYASRRPPKNNDEKDYRRPPINPNTFKKPNYGETATNGTPPKYGTYRVAKTRSATGVYPPGMMRTGRTMENDDLNVIAAGRGQQKADPSPQPQRRVVGMKTRSPSPARRPSQSNGVVQQYQQQQQQQQKTRTQIPAAAAAAKHCHECGDAFPVEWAKFCYNQGGIITLPERQFNCPPCIQSKKSPCSIPSSVKPPCDGMKCFNCPPKYLCFDVNMCHFANDDDKTILKQESK</sequence>
<feature type="compositionally biased region" description="Gly residues" evidence="6">
    <location>
        <begin position="188"/>
        <end position="197"/>
    </location>
</feature>
<dbReference type="Proteomes" id="UP000663832">
    <property type="component" value="Unassembled WGS sequence"/>
</dbReference>
<feature type="region of interest" description="Disordered" evidence="6">
    <location>
        <begin position="325"/>
        <end position="378"/>
    </location>
</feature>
<keyword evidence="2" id="KW-0677">Repeat</keyword>
<name>A0A816AFW9_9BILA</name>
<dbReference type="GO" id="GO:0008270">
    <property type="term" value="F:zinc ion binding"/>
    <property type="evidence" value="ECO:0007669"/>
    <property type="project" value="UniProtKB-KW"/>
</dbReference>
<evidence type="ECO:0000256" key="2">
    <source>
        <dbReference type="ARBA" id="ARBA00022737"/>
    </source>
</evidence>
<dbReference type="PANTHER" id="PTHR13555:SF36">
    <property type="entry name" value="ZINC FINGER C2HC DOMAIN-CONTAINING PROTEIN 1B"/>
    <property type="match status" value="1"/>
</dbReference>
<evidence type="ECO:0000256" key="5">
    <source>
        <dbReference type="PROSITE-ProRule" id="PRU01371"/>
    </source>
</evidence>
<dbReference type="PROSITE" id="PS52027">
    <property type="entry name" value="ZF_C2HC_C3H"/>
    <property type="match status" value="2"/>
</dbReference>
<protein>
    <recommendedName>
        <fullName evidence="7">C2HC/C3H-type domain-containing protein</fullName>
    </recommendedName>
</protein>
<feature type="compositionally biased region" description="Low complexity" evidence="6">
    <location>
        <begin position="347"/>
        <end position="356"/>
    </location>
</feature>
<evidence type="ECO:0000256" key="3">
    <source>
        <dbReference type="ARBA" id="ARBA00022771"/>
    </source>
</evidence>
<evidence type="ECO:0000313" key="10">
    <source>
        <dbReference type="Proteomes" id="UP000663832"/>
    </source>
</evidence>
<evidence type="ECO:0000313" key="8">
    <source>
        <dbReference type="EMBL" id="CAF1236734.1"/>
    </source>
</evidence>
<accession>A0A816AFW9</accession>
<dbReference type="EMBL" id="CAJNOM010001197">
    <property type="protein sequence ID" value="CAF1597565.1"/>
    <property type="molecule type" value="Genomic_DNA"/>
</dbReference>
<evidence type="ECO:0000256" key="4">
    <source>
        <dbReference type="ARBA" id="ARBA00022833"/>
    </source>
</evidence>
<evidence type="ECO:0000256" key="1">
    <source>
        <dbReference type="ARBA" id="ARBA00022723"/>
    </source>
</evidence>
<dbReference type="EMBL" id="CAJNOI010000308">
    <property type="protein sequence ID" value="CAF1236734.1"/>
    <property type="molecule type" value="Genomic_DNA"/>
</dbReference>
<dbReference type="OrthoDB" id="10255185at2759"/>
<dbReference type="InterPro" id="IPR026319">
    <property type="entry name" value="ZC2HC1A/B-like"/>
</dbReference>
<dbReference type="Proteomes" id="UP000663877">
    <property type="component" value="Unassembled WGS sequence"/>
</dbReference>
<keyword evidence="3 5" id="KW-0863">Zinc-finger</keyword>
<gene>
    <name evidence="8" type="ORF">BJG266_LOCUS28825</name>
    <name evidence="9" type="ORF">QVE165_LOCUS52147</name>
</gene>
<feature type="compositionally biased region" description="Basic and acidic residues" evidence="6">
    <location>
        <begin position="254"/>
        <end position="263"/>
    </location>
</feature>
<organism evidence="9 10">
    <name type="scientific">Adineta steineri</name>
    <dbReference type="NCBI Taxonomy" id="433720"/>
    <lineage>
        <taxon>Eukaryota</taxon>
        <taxon>Metazoa</taxon>
        <taxon>Spiralia</taxon>
        <taxon>Gnathifera</taxon>
        <taxon>Rotifera</taxon>
        <taxon>Eurotatoria</taxon>
        <taxon>Bdelloidea</taxon>
        <taxon>Adinetida</taxon>
        <taxon>Adinetidae</taxon>
        <taxon>Adineta</taxon>
    </lineage>
</organism>
<keyword evidence="4" id="KW-0862">Zinc</keyword>
<feature type="compositionally biased region" description="Polar residues" evidence="6">
    <location>
        <begin position="219"/>
        <end position="248"/>
    </location>
</feature>
<dbReference type="PANTHER" id="PTHR13555">
    <property type="entry name" value="C2H2 ZINC FINGER CGI-62-RELATED"/>
    <property type="match status" value="1"/>
</dbReference>